<comment type="caution">
    <text evidence="1">The sequence shown here is derived from an EMBL/GenBank/DDBJ whole genome shotgun (WGS) entry which is preliminary data.</text>
</comment>
<name>A0AA40I9B7_CNENI</name>
<dbReference type="EMBL" id="JAULJE010000002">
    <property type="protein sequence ID" value="KAK1345443.1"/>
    <property type="molecule type" value="Genomic_DNA"/>
</dbReference>
<dbReference type="AlphaFoldDB" id="A0AA40I9B7"/>
<accession>A0AA40I9B7</accession>
<evidence type="ECO:0000313" key="2">
    <source>
        <dbReference type="Proteomes" id="UP001177744"/>
    </source>
</evidence>
<dbReference type="Proteomes" id="UP001177744">
    <property type="component" value="Unassembled WGS sequence"/>
</dbReference>
<sequence>MAQTRGFKGALHSTTERSDFPGVRHRVTRLMARLLRNSHGSASCICEDKLGELFLGKREITVAQASSSQPRVVFPSGAT</sequence>
<keyword evidence="2" id="KW-1185">Reference proteome</keyword>
<reference evidence="1" key="1">
    <citation type="submission" date="2023-06" db="EMBL/GenBank/DDBJ databases">
        <title>Reference genome for the Northern bat (Eptesicus nilssonii), a most northern bat species.</title>
        <authorList>
            <person name="Laine V.N."/>
            <person name="Pulliainen A.T."/>
            <person name="Lilley T.M."/>
        </authorList>
    </citation>
    <scope>NUCLEOTIDE SEQUENCE</scope>
    <source>
        <strain evidence="1">BLF_Eptnil</strain>
        <tissue evidence="1">Kidney</tissue>
    </source>
</reference>
<evidence type="ECO:0000313" key="1">
    <source>
        <dbReference type="EMBL" id="KAK1345443.1"/>
    </source>
</evidence>
<gene>
    <name evidence="1" type="ORF">QTO34_007900</name>
</gene>
<proteinExistence type="predicted"/>
<organism evidence="1 2">
    <name type="scientific">Cnephaeus nilssonii</name>
    <name type="common">Northern bat</name>
    <name type="synonym">Eptesicus nilssonii</name>
    <dbReference type="NCBI Taxonomy" id="3371016"/>
    <lineage>
        <taxon>Eukaryota</taxon>
        <taxon>Metazoa</taxon>
        <taxon>Chordata</taxon>
        <taxon>Craniata</taxon>
        <taxon>Vertebrata</taxon>
        <taxon>Euteleostomi</taxon>
        <taxon>Mammalia</taxon>
        <taxon>Eutheria</taxon>
        <taxon>Laurasiatheria</taxon>
        <taxon>Chiroptera</taxon>
        <taxon>Yangochiroptera</taxon>
        <taxon>Vespertilionidae</taxon>
        <taxon>Cnephaeus</taxon>
    </lineage>
</organism>
<protein>
    <submittedName>
        <fullName evidence="1">Uncharacterized protein</fullName>
    </submittedName>
</protein>